<dbReference type="InterPro" id="IPR029052">
    <property type="entry name" value="Metallo-depent_PP-like"/>
</dbReference>
<dbReference type="PANTHER" id="PTHR42850">
    <property type="entry name" value="METALLOPHOSPHOESTERASE"/>
    <property type="match status" value="1"/>
</dbReference>
<comment type="caution">
    <text evidence="2">The sequence shown here is derived from an EMBL/GenBank/DDBJ whole genome shotgun (WGS) entry which is preliminary data.</text>
</comment>
<name>A0ABT9IZX9_9BACL</name>
<dbReference type="SUPFAM" id="SSF56300">
    <property type="entry name" value="Metallo-dependent phosphatases"/>
    <property type="match status" value="1"/>
</dbReference>
<dbReference type="Gene3D" id="3.60.21.10">
    <property type="match status" value="1"/>
</dbReference>
<dbReference type="InterPro" id="IPR050126">
    <property type="entry name" value="Ap4A_hydrolase"/>
</dbReference>
<evidence type="ECO:0000313" key="3">
    <source>
        <dbReference type="Proteomes" id="UP001231941"/>
    </source>
</evidence>
<protein>
    <submittedName>
        <fullName evidence="2">Metallophosphoesterase family protein</fullName>
    </submittedName>
</protein>
<proteinExistence type="predicted"/>
<dbReference type="EMBL" id="JAVAMP010000005">
    <property type="protein sequence ID" value="MDP5274939.1"/>
    <property type="molecule type" value="Genomic_DNA"/>
</dbReference>
<dbReference type="RefSeq" id="WP_305992249.1">
    <property type="nucleotide sequence ID" value="NZ_JAVAMP010000005.1"/>
</dbReference>
<organism evidence="2 3">
    <name type="scientific">Chengkuizengella axinellae</name>
    <dbReference type="NCBI Taxonomy" id="3064388"/>
    <lineage>
        <taxon>Bacteria</taxon>
        <taxon>Bacillati</taxon>
        <taxon>Bacillota</taxon>
        <taxon>Bacilli</taxon>
        <taxon>Bacillales</taxon>
        <taxon>Paenibacillaceae</taxon>
        <taxon>Chengkuizengella</taxon>
    </lineage>
</organism>
<evidence type="ECO:0000313" key="2">
    <source>
        <dbReference type="EMBL" id="MDP5274939.1"/>
    </source>
</evidence>
<reference evidence="2 3" key="1">
    <citation type="submission" date="2023-08" db="EMBL/GenBank/DDBJ databases">
        <authorList>
            <person name="Park J.-S."/>
        </authorList>
    </citation>
    <scope>NUCLEOTIDE SEQUENCE [LARGE SCALE GENOMIC DNA]</scope>
    <source>
        <strain evidence="2 3">2205SS18-9</strain>
    </source>
</reference>
<dbReference type="Pfam" id="PF00149">
    <property type="entry name" value="Metallophos"/>
    <property type="match status" value="1"/>
</dbReference>
<feature type="domain" description="Calcineurin-like phosphoesterase" evidence="1">
    <location>
        <begin position="1"/>
        <end position="73"/>
    </location>
</feature>
<dbReference type="Proteomes" id="UP001231941">
    <property type="component" value="Unassembled WGS sequence"/>
</dbReference>
<dbReference type="PANTHER" id="PTHR42850:SF2">
    <property type="entry name" value="BLL5683 PROTEIN"/>
    <property type="match status" value="1"/>
</dbReference>
<sequence length="112" mass="12805">MKFAVIADIHGNATALRAVLNEIDNKKETEHIFCLGDMIAIGPDSNEVLEILFSREDVSMITENHDEAVLALLKGEEHPESHSHAREHHLWIGERIDKRFIPKLEKLRRSCL</sequence>
<evidence type="ECO:0000259" key="1">
    <source>
        <dbReference type="Pfam" id="PF00149"/>
    </source>
</evidence>
<dbReference type="InterPro" id="IPR004843">
    <property type="entry name" value="Calcineurin-like_PHP"/>
</dbReference>
<keyword evidence="3" id="KW-1185">Reference proteome</keyword>
<gene>
    <name evidence="2" type="ORF">Q5Y73_12540</name>
</gene>
<accession>A0ABT9IZX9</accession>